<feature type="transmembrane region" description="Helical" evidence="7">
    <location>
        <begin position="122"/>
        <end position="145"/>
    </location>
</feature>
<evidence type="ECO:0000313" key="9">
    <source>
        <dbReference type="EMBL" id="MCX8997082.1"/>
    </source>
</evidence>
<keyword evidence="10" id="KW-1185">Reference proteome</keyword>
<keyword evidence="3" id="KW-1003">Cell membrane</keyword>
<reference evidence="9" key="1">
    <citation type="submission" date="2022-07" db="EMBL/GenBank/DDBJ databases">
        <title>Ectorhizobium quercum gen.nov., sp. nov.</title>
        <authorList>
            <person name="Ma T."/>
            <person name="Li Y."/>
        </authorList>
    </citation>
    <scope>NUCLEOTIDE SEQUENCE</scope>
    <source>
        <strain evidence="9">BDR2-2</strain>
    </source>
</reference>
<dbReference type="EMBL" id="JANFPI010000002">
    <property type="protein sequence ID" value="MCX8997082.1"/>
    <property type="molecule type" value="Genomic_DNA"/>
</dbReference>
<evidence type="ECO:0000259" key="8">
    <source>
        <dbReference type="PROSITE" id="PS50928"/>
    </source>
</evidence>
<dbReference type="PANTHER" id="PTHR30151">
    <property type="entry name" value="ALKANE SULFONATE ABC TRANSPORTER-RELATED, MEMBRANE SUBUNIT"/>
    <property type="match status" value="1"/>
</dbReference>
<evidence type="ECO:0000256" key="3">
    <source>
        <dbReference type="ARBA" id="ARBA00022475"/>
    </source>
</evidence>
<dbReference type="Proteomes" id="UP001208771">
    <property type="component" value="Unassembled WGS sequence"/>
</dbReference>
<dbReference type="GO" id="GO:0055085">
    <property type="term" value="P:transmembrane transport"/>
    <property type="evidence" value="ECO:0007669"/>
    <property type="project" value="InterPro"/>
</dbReference>
<keyword evidence="4 7" id="KW-0812">Transmembrane</keyword>
<protein>
    <submittedName>
        <fullName evidence="9">ABC transporter permease</fullName>
    </submittedName>
</protein>
<feature type="transmembrane region" description="Helical" evidence="7">
    <location>
        <begin position="151"/>
        <end position="170"/>
    </location>
</feature>
<evidence type="ECO:0000256" key="7">
    <source>
        <dbReference type="RuleBase" id="RU363032"/>
    </source>
</evidence>
<gene>
    <name evidence="9" type="ORF">NOF55_08180</name>
</gene>
<proteinExistence type="inferred from homology"/>
<evidence type="ECO:0000256" key="5">
    <source>
        <dbReference type="ARBA" id="ARBA00022989"/>
    </source>
</evidence>
<sequence>MTNTGFLADTAGKANGAIEEDAIEDIEPVAPVRLYWLVRVASIAVVLGLWEVLGRQVDPLFMAYPSDIVGAAYRMIASGELVSAFLESMKTLTLGFVTACIVGVLLGLLIGRYRYVDAATDWLVNALYATPLVAITPLVILWFGLGFEAKLFIVFILAVFPVLINTASGVRNVANQLVDVGTAFAATETQIFTKIILPAALPFMMTGIRLGIGRAIIGMVVAEFFTAINGLGALIIKYGNQFETAAMFVPILCLMLMGIVYTTIVLRFEHWVAPWRFTDDE</sequence>
<dbReference type="Gene3D" id="1.10.3720.10">
    <property type="entry name" value="MetI-like"/>
    <property type="match status" value="1"/>
</dbReference>
<dbReference type="PANTHER" id="PTHR30151:SF0">
    <property type="entry name" value="ABC TRANSPORTER PERMEASE PROTEIN MJ0413-RELATED"/>
    <property type="match status" value="1"/>
</dbReference>
<comment type="similarity">
    <text evidence="7">Belongs to the binding-protein-dependent transport system permease family.</text>
</comment>
<feature type="transmembrane region" description="Helical" evidence="7">
    <location>
        <begin position="34"/>
        <end position="53"/>
    </location>
</feature>
<evidence type="ECO:0000256" key="4">
    <source>
        <dbReference type="ARBA" id="ARBA00022692"/>
    </source>
</evidence>
<feature type="domain" description="ABC transmembrane type-1" evidence="8">
    <location>
        <begin position="85"/>
        <end position="265"/>
    </location>
</feature>
<dbReference type="CDD" id="cd06261">
    <property type="entry name" value="TM_PBP2"/>
    <property type="match status" value="1"/>
</dbReference>
<keyword evidence="2 7" id="KW-0813">Transport</keyword>
<accession>A0AAE3N1M2</accession>
<keyword evidence="6 7" id="KW-0472">Membrane</keyword>
<dbReference type="Pfam" id="PF00528">
    <property type="entry name" value="BPD_transp_1"/>
    <property type="match status" value="1"/>
</dbReference>
<evidence type="ECO:0000313" key="10">
    <source>
        <dbReference type="Proteomes" id="UP001208771"/>
    </source>
</evidence>
<feature type="transmembrane region" description="Helical" evidence="7">
    <location>
        <begin position="248"/>
        <end position="268"/>
    </location>
</feature>
<comment type="subcellular location">
    <subcellularLocation>
        <location evidence="1 7">Cell membrane</location>
        <topology evidence="1 7">Multi-pass membrane protein</topology>
    </subcellularLocation>
</comment>
<dbReference type="PROSITE" id="PS50928">
    <property type="entry name" value="ABC_TM1"/>
    <property type="match status" value="1"/>
</dbReference>
<evidence type="ECO:0000256" key="6">
    <source>
        <dbReference type="ARBA" id="ARBA00023136"/>
    </source>
</evidence>
<evidence type="ECO:0000256" key="1">
    <source>
        <dbReference type="ARBA" id="ARBA00004651"/>
    </source>
</evidence>
<dbReference type="InterPro" id="IPR035906">
    <property type="entry name" value="MetI-like_sf"/>
</dbReference>
<name>A0AAE3N1M2_9HYPH</name>
<dbReference type="InterPro" id="IPR000515">
    <property type="entry name" value="MetI-like"/>
</dbReference>
<feature type="transmembrane region" description="Helical" evidence="7">
    <location>
        <begin position="92"/>
        <end position="110"/>
    </location>
</feature>
<feature type="transmembrane region" description="Helical" evidence="7">
    <location>
        <begin position="216"/>
        <end position="236"/>
    </location>
</feature>
<organism evidence="9 10">
    <name type="scientific">Ectorhizobium quercum</name>
    <dbReference type="NCBI Taxonomy" id="2965071"/>
    <lineage>
        <taxon>Bacteria</taxon>
        <taxon>Pseudomonadati</taxon>
        <taxon>Pseudomonadota</taxon>
        <taxon>Alphaproteobacteria</taxon>
        <taxon>Hyphomicrobiales</taxon>
        <taxon>Rhizobiaceae</taxon>
        <taxon>Ectorhizobium</taxon>
    </lineage>
</organism>
<dbReference type="RefSeq" id="WP_306410851.1">
    <property type="nucleotide sequence ID" value="NZ_JANFPI010000002.1"/>
</dbReference>
<comment type="caution">
    <text evidence="9">The sequence shown here is derived from an EMBL/GenBank/DDBJ whole genome shotgun (WGS) entry which is preliminary data.</text>
</comment>
<dbReference type="SUPFAM" id="SSF161098">
    <property type="entry name" value="MetI-like"/>
    <property type="match status" value="1"/>
</dbReference>
<evidence type="ECO:0000256" key="2">
    <source>
        <dbReference type="ARBA" id="ARBA00022448"/>
    </source>
</evidence>
<keyword evidence="5 7" id="KW-1133">Transmembrane helix</keyword>
<dbReference type="AlphaFoldDB" id="A0AAE3N1M2"/>
<dbReference type="GO" id="GO:0005886">
    <property type="term" value="C:plasma membrane"/>
    <property type="evidence" value="ECO:0007669"/>
    <property type="project" value="UniProtKB-SubCell"/>
</dbReference>